<accession>A0ABQ0IZD7</accession>
<gene>
    <name evidence="1" type="ORF">NBRC3257_2567</name>
</gene>
<sequence>MEPLGYGSVPSSPRNIYGCQDSSFGQVRKVSVGRSVPLVWARADQGSG</sequence>
<organism evidence="1 2">
    <name type="scientific">Gluconobacter thailandicus NBRC 3257</name>
    <dbReference type="NCBI Taxonomy" id="1381097"/>
    <lineage>
        <taxon>Bacteria</taxon>
        <taxon>Pseudomonadati</taxon>
        <taxon>Pseudomonadota</taxon>
        <taxon>Alphaproteobacteria</taxon>
        <taxon>Acetobacterales</taxon>
        <taxon>Acetobacteraceae</taxon>
        <taxon>Gluconobacter</taxon>
    </lineage>
</organism>
<name>A0ABQ0IZD7_GLUTH</name>
<protein>
    <submittedName>
        <fullName evidence="1">Uncharacterized protein</fullName>
    </submittedName>
</protein>
<evidence type="ECO:0000313" key="1">
    <source>
        <dbReference type="EMBL" id="GAD27568.1"/>
    </source>
</evidence>
<dbReference type="EMBL" id="BASM01000031">
    <property type="protein sequence ID" value="GAD27568.1"/>
    <property type="molecule type" value="Genomic_DNA"/>
</dbReference>
<comment type="caution">
    <text evidence="1">The sequence shown here is derived from an EMBL/GenBank/DDBJ whole genome shotgun (WGS) entry which is preliminary data.</text>
</comment>
<dbReference type="Proteomes" id="UP000018209">
    <property type="component" value="Unassembled WGS sequence"/>
</dbReference>
<proteinExistence type="predicted"/>
<reference evidence="1 2" key="1">
    <citation type="submission" date="2013-08" db="EMBL/GenBank/DDBJ databases">
        <title>Gluconobacter thailandicus NBRC 3257 whole genome sequence.</title>
        <authorList>
            <person name="Matsutani M."/>
            <person name="Yakushi T."/>
            <person name="Matsushita K."/>
        </authorList>
    </citation>
    <scope>NUCLEOTIDE SEQUENCE [LARGE SCALE GENOMIC DNA]</scope>
    <source>
        <strain evidence="1 2">NBRC 3257</strain>
    </source>
</reference>
<evidence type="ECO:0000313" key="2">
    <source>
        <dbReference type="Proteomes" id="UP000018209"/>
    </source>
</evidence>
<keyword evidence="2" id="KW-1185">Reference proteome</keyword>